<evidence type="ECO:0000313" key="2">
    <source>
        <dbReference type="Proteomes" id="UP000054144"/>
    </source>
</evidence>
<dbReference type="Proteomes" id="UP000054144">
    <property type="component" value="Unassembled WGS sequence"/>
</dbReference>
<keyword evidence="2" id="KW-1185">Reference proteome</keyword>
<dbReference type="AlphaFoldDB" id="A0A0D7ANS1"/>
<name>A0A0D7ANS1_9AGAR</name>
<dbReference type="EMBL" id="KN881627">
    <property type="protein sequence ID" value="KIY53207.1"/>
    <property type="molecule type" value="Genomic_DNA"/>
</dbReference>
<gene>
    <name evidence="1" type="ORF">FISHEDRAFT_55296</name>
</gene>
<sequence length="127" mass="14241">MARLLSPGWKPQFPFLLGLYVAESLAVTHVSSNLYSYASPSRGGSFFLSETDCEMQATLQRQTPPAPFRAYCNCVRKDGGWALSNRLSPKSLVGSGSPACLTRTLWRRMLAIIEDDPDFDVFVWRFD</sequence>
<organism evidence="1 2">
    <name type="scientific">Fistulina hepatica ATCC 64428</name>
    <dbReference type="NCBI Taxonomy" id="1128425"/>
    <lineage>
        <taxon>Eukaryota</taxon>
        <taxon>Fungi</taxon>
        <taxon>Dikarya</taxon>
        <taxon>Basidiomycota</taxon>
        <taxon>Agaricomycotina</taxon>
        <taxon>Agaricomycetes</taxon>
        <taxon>Agaricomycetidae</taxon>
        <taxon>Agaricales</taxon>
        <taxon>Fistulinaceae</taxon>
        <taxon>Fistulina</taxon>
    </lineage>
</organism>
<accession>A0A0D7ANS1</accession>
<protein>
    <submittedName>
        <fullName evidence="1">Uncharacterized protein</fullName>
    </submittedName>
</protein>
<evidence type="ECO:0000313" key="1">
    <source>
        <dbReference type="EMBL" id="KIY53207.1"/>
    </source>
</evidence>
<proteinExistence type="predicted"/>
<reference evidence="1 2" key="1">
    <citation type="journal article" date="2015" name="Fungal Genet. Biol.">
        <title>Evolution of novel wood decay mechanisms in Agaricales revealed by the genome sequences of Fistulina hepatica and Cylindrobasidium torrendii.</title>
        <authorList>
            <person name="Floudas D."/>
            <person name="Held B.W."/>
            <person name="Riley R."/>
            <person name="Nagy L.G."/>
            <person name="Koehler G."/>
            <person name="Ransdell A.S."/>
            <person name="Younus H."/>
            <person name="Chow J."/>
            <person name="Chiniquy J."/>
            <person name="Lipzen A."/>
            <person name="Tritt A."/>
            <person name="Sun H."/>
            <person name="Haridas S."/>
            <person name="LaButti K."/>
            <person name="Ohm R.A."/>
            <person name="Kues U."/>
            <person name="Blanchette R.A."/>
            <person name="Grigoriev I.V."/>
            <person name="Minto R.E."/>
            <person name="Hibbett D.S."/>
        </authorList>
    </citation>
    <scope>NUCLEOTIDE SEQUENCE [LARGE SCALE GENOMIC DNA]</scope>
    <source>
        <strain evidence="1 2">ATCC 64428</strain>
    </source>
</reference>